<dbReference type="GeneID" id="17320436"/>
<gene>
    <name evidence="1" type="ORF">CHC_T00001740001</name>
</gene>
<accession>R7Q2Y0</accession>
<dbReference type="RefSeq" id="XP_005712720.1">
    <property type="nucleotide sequence ID" value="XM_005712663.1"/>
</dbReference>
<reference evidence="2" key="1">
    <citation type="journal article" date="2013" name="Proc. Natl. Acad. Sci. U.S.A.">
        <title>Genome structure and metabolic features in the red seaweed Chondrus crispus shed light on evolution of the Archaeplastida.</title>
        <authorList>
            <person name="Collen J."/>
            <person name="Porcel B."/>
            <person name="Carre W."/>
            <person name="Ball S.G."/>
            <person name="Chaparro C."/>
            <person name="Tonon T."/>
            <person name="Barbeyron T."/>
            <person name="Michel G."/>
            <person name="Noel B."/>
            <person name="Valentin K."/>
            <person name="Elias M."/>
            <person name="Artiguenave F."/>
            <person name="Arun A."/>
            <person name="Aury J.M."/>
            <person name="Barbosa-Neto J.F."/>
            <person name="Bothwell J.H."/>
            <person name="Bouget F.Y."/>
            <person name="Brillet L."/>
            <person name="Cabello-Hurtado F."/>
            <person name="Capella-Gutierrez S."/>
            <person name="Charrier B."/>
            <person name="Cladiere L."/>
            <person name="Cock J.M."/>
            <person name="Coelho S.M."/>
            <person name="Colleoni C."/>
            <person name="Czjzek M."/>
            <person name="Da Silva C."/>
            <person name="Delage L."/>
            <person name="Denoeud F."/>
            <person name="Deschamps P."/>
            <person name="Dittami S.M."/>
            <person name="Gabaldon T."/>
            <person name="Gachon C.M."/>
            <person name="Groisillier A."/>
            <person name="Herve C."/>
            <person name="Jabbari K."/>
            <person name="Katinka M."/>
            <person name="Kloareg B."/>
            <person name="Kowalczyk N."/>
            <person name="Labadie K."/>
            <person name="Leblanc C."/>
            <person name="Lopez P.J."/>
            <person name="McLachlan D.H."/>
            <person name="Meslet-Cladiere L."/>
            <person name="Moustafa A."/>
            <person name="Nehr Z."/>
            <person name="Nyvall Collen P."/>
            <person name="Panaud O."/>
            <person name="Partensky F."/>
            <person name="Poulain J."/>
            <person name="Rensing S.A."/>
            <person name="Rousvoal S."/>
            <person name="Samson G."/>
            <person name="Symeonidi A."/>
            <person name="Weissenbach J."/>
            <person name="Zambounis A."/>
            <person name="Wincker P."/>
            <person name="Boyen C."/>
        </authorList>
    </citation>
    <scope>NUCLEOTIDE SEQUENCE [LARGE SCALE GENOMIC DNA]</scope>
    <source>
        <strain evidence="2">cv. Stackhouse</strain>
    </source>
</reference>
<dbReference type="PhylomeDB" id="R7Q2Y0"/>
<organism evidence="1 2">
    <name type="scientific">Chondrus crispus</name>
    <name type="common">Carrageen Irish moss</name>
    <name type="synonym">Polymorpha crispa</name>
    <dbReference type="NCBI Taxonomy" id="2769"/>
    <lineage>
        <taxon>Eukaryota</taxon>
        <taxon>Rhodophyta</taxon>
        <taxon>Florideophyceae</taxon>
        <taxon>Rhodymeniophycidae</taxon>
        <taxon>Gigartinales</taxon>
        <taxon>Gigartinaceae</taxon>
        <taxon>Chondrus</taxon>
    </lineage>
</organism>
<sequence>MEKDTLATAVDFCAVEGWSLVRSARPFQAF</sequence>
<evidence type="ECO:0000313" key="1">
    <source>
        <dbReference type="EMBL" id="CDF32917.1"/>
    </source>
</evidence>
<evidence type="ECO:0000313" key="2">
    <source>
        <dbReference type="Proteomes" id="UP000012073"/>
    </source>
</evidence>
<dbReference type="EMBL" id="HG001606">
    <property type="protein sequence ID" value="CDF32917.1"/>
    <property type="molecule type" value="Genomic_DNA"/>
</dbReference>
<dbReference type="Gramene" id="CDF32917">
    <property type="protein sequence ID" value="CDF32917"/>
    <property type="gene ID" value="CHC_T00001740001"/>
</dbReference>
<keyword evidence="2" id="KW-1185">Reference proteome</keyword>
<dbReference type="AlphaFoldDB" id="R7Q2Y0"/>
<dbReference type="KEGG" id="ccp:CHC_T00001740001"/>
<dbReference type="Proteomes" id="UP000012073">
    <property type="component" value="Unassembled WGS sequence"/>
</dbReference>
<protein>
    <submittedName>
        <fullName evidence="1">Uncharacterized protein</fullName>
    </submittedName>
</protein>
<name>R7Q2Y0_CHOCR</name>
<proteinExistence type="predicted"/>